<proteinExistence type="predicted"/>
<reference evidence="1 2" key="1">
    <citation type="journal article" date="2007" name="Science">
        <title>Genomic minimalism in the early diverging intestinal parasite Giardia lamblia.</title>
        <authorList>
            <person name="Morrison H.G."/>
            <person name="McArthur A.G."/>
            <person name="Gillin F.D."/>
            <person name="Aley S.B."/>
            <person name="Adam R.D."/>
            <person name="Olsen G.J."/>
            <person name="Best A.A."/>
            <person name="Cande W.Z."/>
            <person name="Chen F."/>
            <person name="Cipriano M.J."/>
            <person name="Davids B.J."/>
            <person name="Dawson S.C."/>
            <person name="Elmendorf H.G."/>
            <person name="Hehl A.B."/>
            <person name="Holder M.E."/>
            <person name="Huse S.M."/>
            <person name="Kim U.U."/>
            <person name="Lasek-Nesselquist E."/>
            <person name="Manning G."/>
            <person name="Nigam A."/>
            <person name="Nixon J.E."/>
            <person name="Palm D."/>
            <person name="Passamaneck N.E."/>
            <person name="Prabhu A."/>
            <person name="Reich C.I."/>
            <person name="Reiner D.S."/>
            <person name="Samuelson J."/>
            <person name="Svard S.G."/>
            <person name="Sogin M.L."/>
        </authorList>
    </citation>
    <scope>NUCLEOTIDE SEQUENCE [LARGE SCALE GENOMIC DNA]</scope>
    <source>
        <strain evidence="1 2">WB C6</strain>
    </source>
</reference>
<dbReference type="HOGENOM" id="CLU_2019596_0_0_1"/>
<dbReference type="GeneID" id="5703140"/>
<sequence length="123" mass="13695">MATACPDGQVSIGAHCVSCNNPATGTVYCARCYYDTNDSRIECTECEEGYRFLNTIQSGICVRSSIFNLSGTEFTFIALFGVALAFALIILSVWFASWIRQRRAIRATHERATRMANKTLYIT</sequence>
<dbReference type="InterPro" id="IPR009030">
    <property type="entry name" value="Growth_fac_rcpt_cys_sf"/>
</dbReference>
<evidence type="ECO:0000313" key="1">
    <source>
        <dbReference type="EMBL" id="KAE8303160.1"/>
    </source>
</evidence>
<keyword evidence="2" id="KW-1185">Reference proteome</keyword>
<dbReference type="OMA" id="ARCYYDT"/>
<protein>
    <submittedName>
        <fullName evidence="1">High cysteine membrane protein</fullName>
    </submittedName>
</protein>
<dbReference type="Proteomes" id="UP000001548">
    <property type="component" value="Unassembled WGS sequence"/>
</dbReference>
<comment type="caution">
    <text evidence="1">The sequence shown here is derived from an EMBL/GenBank/DDBJ whole genome shotgun (WGS) entry which is preliminary data.</text>
</comment>
<dbReference type="SUPFAM" id="SSF57184">
    <property type="entry name" value="Growth factor receptor domain"/>
    <property type="match status" value="1"/>
</dbReference>
<dbReference type="AlphaFoldDB" id="A8B3G3"/>
<gene>
    <name evidence="1" type="ORF">GL50803_007946</name>
</gene>
<name>A8B3G3_GIAIC</name>
<dbReference type="EMBL" id="AACB03000003">
    <property type="protein sequence ID" value="KAE8303160.1"/>
    <property type="molecule type" value="Genomic_DNA"/>
</dbReference>
<dbReference type="RefSeq" id="XP_001710212.1">
    <property type="nucleotide sequence ID" value="XM_001710160.1"/>
</dbReference>
<dbReference type="VEuPathDB" id="GiardiaDB:GL50803_7946"/>
<dbReference type="KEGG" id="gla:GL50803_007946"/>
<organism evidence="1 2">
    <name type="scientific">Giardia intestinalis (strain ATCC 50803 / WB clone C6)</name>
    <name type="common">Giardia lamblia</name>
    <dbReference type="NCBI Taxonomy" id="184922"/>
    <lineage>
        <taxon>Eukaryota</taxon>
        <taxon>Metamonada</taxon>
        <taxon>Diplomonadida</taxon>
        <taxon>Hexamitidae</taxon>
        <taxon>Giardiinae</taxon>
        <taxon>Giardia</taxon>
    </lineage>
</organism>
<accession>A8B3G3</accession>
<evidence type="ECO:0000313" key="2">
    <source>
        <dbReference type="Proteomes" id="UP000001548"/>
    </source>
</evidence>